<evidence type="ECO:0000313" key="2">
    <source>
        <dbReference type="EMBL" id="PKA48024.1"/>
    </source>
</evidence>
<dbReference type="Proteomes" id="UP000236161">
    <property type="component" value="Unassembled WGS sequence"/>
</dbReference>
<gene>
    <name evidence="2" type="ORF">AXF42_Ash015787</name>
</gene>
<sequence length="152" mass="16938">MASAGHLLILKLLLVLLLILGNLAAITTAAEDPPNSSLEIQFSIPSMRAMQYCRTAIRMFNNERCALSSDQQPLCTLSSTHYEIERAVMRILPGAFECIIDFIGELILPHLTVINREDLPVSVQFKLLVQFRPSPSIRLSDAKITPIRNNHA</sequence>
<accession>A0A2H9ZXK5</accession>
<dbReference type="AlphaFoldDB" id="A0A2H9ZXK5"/>
<organism evidence="2 3">
    <name type="scientific">Apostasia shenzhenica</name>
    <dbReference type="NCBI Taxonomy" id="1088818"/>
    <lineage>
        <taxon>Eukaryota</taxon>
        <taxon>Viridiplantae</taxon>
        <taxon>Streptophyta</taxon>
        <taxon>Embryophyta</taxon>
        <taxon>Tracheophyta</taxon>
        <taxon>Spermatophyta</taxon>
        <taxon>Magnoliopsida</taxon>
        <taxon>Liliopsida</taxon>
        <taxon>Asparagales</taxon>
        <taxon>Orchidaceae</taxon>
        <taxon>Apostasioideae</taxon>
        <taxon>Apostasia</taxon>
    </lineage>
</organism>
<keyword evidence="3" id="KW-1185">Reference proteome</keyword>
<name>A0A2H9ZXK5_9ASPA</name>
<feature type="signal peptide" evidence="1">
    <location>
        <begin position="1"/>
        <end position="24"/>
    </location>
</feature>
<proteinExistence type="predicted"/>
<evidence type="ECO:0000313" key="3">
    <source>
        <dbReference type="Proteomes" id="UP000236161"/>
    </source>
</evidence>
<evidence type="ECO:0000256" key="1">
    <source>
        <dbReference type="SAM" id="SignalP"/>
    </source>
</evidence>
<dbReference type="EMBL" id="KZ452995">
    <property type="protein sequence ID" value="PKA48024.1"/>
    <property type="molecule type" value="Genomic_DNA"/>
</dbReference>
<keyword evidence="1" id="KW-0732">Signal</keyword>
<protein>
    <submittedName>
        <fullName evidence="2">Uncharacterized protein</fullName>
    </submittedName>
</protein>
<feature type="chain" id="PRO_5014166548" evidence="1">
    <location>
        <begin position="25"/>
        <end position="152"/>
    </location>
</feature>
<reference evidence="2 3" key="1">
    <citation type="journal article" date="2017" name="Nature">
        <title>The Apostasia genome and the evolution of orchids.</title>
        <authorList>
            <person name="Zhang G.Q."/>
            <person name="Liu K.W."/>
            <person name="Li Z."/>
            <person name="Lohaus R."/>
            <person name="Hsiao Y.Y."/>
            <person name="Niu S.C."/>
            <person name="Wang J.Y."/>
            <person name="Lin Y.C."/>
            <person name="Xu Q."/>
            <person name="Chen L.J."/>
            <person name="Yoshida K."/>
            <person name="Fujiwara S."/>
            <person name="Wang Z.W."/>
            <person name="Zhang Y.Q."/>
            <person name="Mitsuda N."/>
            <person name="Wang M."/>
            <person name="Liu G.H."/>
            <person name="Pecoraro L."/>
            <person name="Huang H.X."/>
            <person name="Xiao X.J."/>
            <person name="Lin M."/>
            <person name="Wu X.Y."/>
            <person name="Wu W.L."/>
            <person name="Chen Y.Y."/>
            <person name="Chang S.B."/>
            <person name="Sakamoto S."/>
            <person name="Ohme-Takagi M."/>
            <person name="Yagi M."/>
            <person name="Zeng S.J."/>
            <person name="Shen C.Y."/>
            <person name="Yeh C.M."/>
            <person name="Luo Y.B."/>
            <person name="Tsai W.C."/>
            <person name="Van de Peer Y."/>
            <person name="Liu Z.J."/>
        </authorList>
    </citation>
    <scope>NUCLEOTIDE SEQUENCE [LARGE SCALE GENOMIC DNA]</scope>
    <source>
        <strain evidence="3">cv. Shenzhen</strain>
        <tissue evidence="2">Stem</tissue>
    </source>
</reference>